<dbReference type="InterPro" id="IPR006094">
    <property type="entry name" value="Oxid_FAD_bind_N"/>
</dbReference>
<dbReference type="GO" id="GO:0016899">
    <property type="term" value="F:oxidoreductase activity, acting on the CH-OH group of donors, oxygen as acceptor"/>
    <property type="evidence" value="ECO:0007669"/>
    <property type="project" value="InterPro"/>
</dbReference>
<sequence length="436" mass="47424">MLWKTTDYTAWGRVHTARGDVARPERARTLATIMEEAPAPAFGFRRSYGDTPLNDGGRAIDMTRMDKVLAFDPDTGVVEVEAGLRLGELLRLFAPRGWMPRVMPGTGFATVGGAIANDVHGKNHHVDGSFGEHVLSVTLFSGGKRVTVSPARLKTLFRATVGGIGQTGVILSAKLQLKPCPGTAMRVTERRLDDWDDQIDALEASSAPYAVSWIDAQARGARMGRGILEEADLSEARLPSRERPKSVPLTMGLFSNGLFARTFNEGYLRRVPEAGRTGDKPMEDFFFPLDKIHGVTKLYGKAGFHQFQCVVPPEATDALRDMMGRIARSGLASPLVVLKRMGAGRAGMLSFPMAGYTLAVDFPNRARATRLIATLEEMVAEAGGRLYLAKDSLAGGDMIKGMYPEWTDWAAEAAKADPEGALITDMVRRLELRSVA</sequence>
<dbReference type="PANTHER" id="PTHR43762:SF1">
    <property type="entry name" value="D-ARABINONO-1,4-LACTONE OXIDASE"/>
    <property type="match status" value="1"/>
</dbReference>
<dbReference type="SUPFAM" id="SSF56176">
    <property type="entry name" value="FAD-binding/transporter-associated domain-like"/>
    <property type="match status" value="1"/>
</dbReference>
<keyword evidence="1" id="KW-0285">Flavoprotein</keyword>
<organism evidence="3 4">
    <name type="scientific">Maritimibacter harenae</name>
    <dbReference type="NCBI Taxonomy" id="2606218"/>
    <lineage>
        <taxon>Bacteria</taxon>
        <taxon>Pseudomonadati</taxon>
        <taxon>Pseudomonadota</taxon>
        <taxon>Alphaproteobacteria</taxon>
        <taxon>Rhodobacterales</taxon>
        <taxon>Roseobacteraceae</taxon>
        <taxon>Maritimibacter</taxon>
    </lineage>
</organism>
<keyword evidence="1" id="KW-0274">FAD</keyword>
<dbReference type="Proteomes" id="UP000467322">
    <property type="component" value="Unassembled WGS sequence"/>
</dbReference>
<proteinExistence type="predicted"/>
<dbReference type="EMBL" id="WTUX01000005">
    <property type="protein sequence ID" value="MZR11744.1"/>
    <property type="molecule type" value="Genomic_DNA"/>
</dbReference>
<evidence type="ECO:0000313" key="3">
    <source>
        <dbReference type="EMBL" id="MZR11744.1"/>
    </source>
</evidence>
<dbReference type="Pfam" id="PF01565">
    <property type="entry name" value="FAD_binding_4"/>
    <property type="match status" value="1"/>
</dbReference>
<dbReference type="PANTHER" id="PTHR43762">
    <property type="entry name" value="L-GULONOLACTONE OXIDASE"/>
    <property type="match status" value="1"/>
</dbReference>
<protein>
    <submittedName>
        <fullName evidence="3">FAD-binding protein</fullName>
    </submittedName>
</protein>
<evidence type="ECO:0000313" key="4">
    <source>
        <dbReference type="Proteomes" id="UP000467322"/>
    </source>
</evidence>
<dbReference type="GO" id="GO:0071949">
    <property type="term" value="F:FAD binding"/>
    <property type="evidence" value="ECO:0007669"/>
    <property type="project" value="InterPro"/>
</dbReference>
<dbReference type="PROSITE" id="PS51387">
    <property type="entry name" value="FAD_PCMH"/>
    <property type="match status" value="1"/>
</dbReference>
<dbReference type="InterPro" id="IPR010031">
    <property type="entry name" value="FAD_lactone_oxidase-like"/>
</dbReference>
<dbReference type="Gene3D" id="3.30.465.10">
    <property type="match status" value="1"/>
</dbReference>
<name>A0A845M5V4_9RHOB</name>
<evidence type="ECO:0000256" key="1">
    <source>
        <dbReference type="ARBA" id="ARBA00022827"/>
    </source>
</evidence>
<dbReference type="InterPro" id="IPR016169">
    <property type="entry name" value="FAD-bd_PCMH_sub2"/>
</dbReference>
<gene>
    <name evidence="3" type="ORF">GQE99_01780</name>
</gene>
<dbReference type="RefSeq" id="WP_161349870.1">
    <property type="nucleotide sequence ID" value="NZ_WTUX01000005.1"/>
</dbReference>
<dbReference type="AlphaFoldDB" id="A0A845M5V4"/>
<comment type="caution">
    <text evidence="3">The sequence shown here is derived from an EMBL/GenBank/DDBJ whole genome shotgun (WGS) entry which is preliminary data.</text>
</comment>
<dbReference type="InterPro" id="IPR036318">
    <property type="entry name" value="FAD-bd_PCMH-like_sf"/>
</dbReference>
<reference evidence="3 4" key="1">
    <citation type="submission" date="2019-12" db="EMBL/GenBank/DDBJ databases">
        <title>Maritimibacter sp. nov. sp. isolated from sea sand.</title>
        <authorList>
            <person name="Kim J."/>
            <person name="Jeong S.E."/>
            <person name="Jung H.S."/>
            <person name="Jeon C.O."/>
        </authorList>
    </citation>
    <scope>NUCLEOTIDE SEQUENCE [LARGE SCALE GENOMIC DNA]</scope>
    <source>
        <strain evidence="3 4">DP07</strain>
    </source>
</reference>
<dbReference type="InterPro" id="IPR016166">
    <property type="entry name" value="FAD-bd_PCMH"/>
</dbReference>
<feature type="domain" description="FAD-binding PCMH-type" evidence="2">
    <location>
        <begin position="14"/>
        <end position="180"/>
    </location>
</feature>
<accession>A0A845M5V4</accession>
<keyword evidence="4" id="KW-1185">Reference proteome</keyword>
<evidence type="ECO:0000259" key="2">
    <source>
        <dbReference type="PROSITE" id="PS51387"/>
    </source>
</evidence>